<organism evidence="1 2">
    <name type="scientific">Pendulispora albinea</name>
    <dbReference type="NCBI Taxonomy" id="2741071"/>
    <lineage>
        <taxon>Bacteria</taxon>
        <taxon>Pseudomonadati</taxon>
        <taxon>Myxococcota</taxon>
        <taxon>Myxococcia</taxon>
        <taxon>Myxococcales</taxon>
        <taxon>Sorangiineae</taxon>
        <taxon>Pendulisporaceae</taxon>
        <taxon>Pendulispora</taxon>
    </lineage>
</organism>
<dbReference type="RefSeq" id="WP_394829379.1">
    <property type="nucleotide sequence ID" value="NZ_CP089984.1"/>
</dbReference>
<dbReference type="InterPro" id="IPR043519">
    <property type="entry name" value="NT_sf"/>
</dbReference>
<evidence type="ECO:0000313" key="1">
    <source>
        <dbReference type="EMBL" id="WXB19783.1"/>
    </source>
</evidence>
<gene>
    <name evidence="1" type="ORF">LZC94_21480</name>
</gene>
<accession>A0ABZ2MBC0</accession>
<sequence length="263" mass="29135">MLPIHRETTDRIVAELSRDPRIAGVAAGGSWLTGMDEYSDVDLVIAVYPESEADVSRDRLALAERCGPLLTAFTGEHVGEPRLLICLYGPPLLHVDLKFAALSDLAANRVEDPAILWQRDDDVSRAMGGARAQYPQPDLQWIEDRFWIWVHYGALKIGRGELFEAIDFIGYLRQQVLGPLLLVRAGKRPTGVRRIEQASPEAAAALERTLCRHERASCGEALRAVIELYRELRRGHGITLRDRAELAAVGYLDAILARPAAAP</sequence>
<dbReference type="Gene3D" id="3.30.460.10">
    <property type="entry name" value="Beta Polymerase, domain 2"/>
    <property type="match status" value="1"/>
</dbReference>
<proteinExistence type="predicted"/>
<evidence type="ECO:0000313" key="2">
    <source>
        <dbReference type="Proteomes" id="UP001370348"/>
    </source>
</evidence>
<name>A0ABZ2MBC0_9BACT</name>
<reference evidence="1 2" key="1">
    <citation type="submission" date="2021-12" db="EMBL/GenBank/DDBJ databases">
        <title>Discovery of the Pendulisporaceae a myxobacterial family with distinct sporulation behavior and unique specialized metabolism.</title>
        <authorList>
            <person name="Garcia R."/>
            <person name="Popoff A."/>
            <person name="Bader C.D."/>
            <person name="Loehr J."/>
            <person name="Walesch S."/>
            <person name="Walt C."/>
            <person name="Boldt J."/>
            <person name="Bunk B."/>
            <person name="Haeckl F.J.F.P.J."/>
            <person name="Gunesch A.P."/>
            <person name="Birkelbach J."/>
            <person name="Nuebel U."/>
            <person name="Pietschmann T."/>
            <person name="Bach T."/>
            <person name="Mueller R."/>
        </authorList>
    </citation>
    <scope>NUCLEOTIDE SEQUENCE [LARGE SCALE GENOMIC DNA]</scope>
    <source>
        <strain evidence="1 2">MSr11954</strain>
    </source>
</reference>
<dbReference type="EMBL" id="CP089984">
    <property type="protein sequence ID" value="WXB19783.1"/>
    <property type="molecule type" value="Genomic_DNA"/>
</dbReference>
<dbReference type="Proteomes" id="UP001370348">
    <property type="component" value="Chromosome"/>
</dbReference>
<protein>
    <submittedName>
        <fullName evidence="1">Nucleotidyltransferase domain-containing protein</fullName>
    </submittedName>
</protein>
<keyword evidence="2" id="KW-1185">Reference proteome</keyword>
<dbReference type="Gene3D" id="1.20.120.330">
    <property type="entry name" value="Nucleotidyltransferases domain 2"/>
    <property type="match status" value="1"/>
</dbReference>
<dbReference type="SUPFAM" id="SSF81301">
    <property type="entry name" value="Nucleotidyltransferase"/>
    <property type="match status" value="1"/>
</dbReference>